<evidence type="ECO:0000256" key="9">
    <source>
        <dbReference type="ARBA" id="ARBA00046608"/>
    </source>
</evidence>
<comment type="pathway">
    <text evidence="10">Lipid metabolism; phospholipid metabolism.</text>
</comment>
<comment type="caution">
    <text evidence="11">The sequence shown here is derived from an EMBL/GenBank/DDBJ whole genome shotgun (WGS) entry which is preliminary data.</text>
</comment>
<evidence type="ECO:0000313" key="11">
    <source>
        <dbReference type="EMBL" id="MBM7560556.1"/>
    </source>
</evidence>
<keyword evidence="6 10" id="KW-0594">Phospholipid biosynthesis</keyword>
<comment type="catalytic activity">
    <reaction evidence="1 10">
        <text>a fatty acyl-[ACP] + phosphate = an acyl phosphate + holo-[ACP]</text>
        <dbReference type="Rhea" id="RHEA:42292"/>
        <dbReference type="Rhea" id="RHEA-COMP:9685"/>
        <dbReference type="Rhea" id="RHEA-COMP:14125"/>
        <dbReference type="ChEBI" id="CHEBI:43474"/>
        <dbReference type="ChEBI" id="CHEBI:59918"/>
        <dbReference type="ChEBI" id="CHEBI:64479"/>
        <dbReference type="ChEBI" id="CHEBI:138651"/>
        <dbReference type="EC" id="2.3.1.274"/>
    </reaction>
</comment>
<keyword evidence="12" id="KW-1185">Reference proteome</keyword>
<comment type="subcellular location">
    <subcellularLocation>
        <location evidence="10">Cytoplasm</location>
    </subcellularLocation>
    <text evidence="10">Associated with the membrane possibly through PlsY.</text>
</comment>
<evidence type="ECO:0000256" key="1">
    <source>
        <dbReference type="ARBA" id="ARBA00001232"/>
    </source>
</evidence>
<name>A0ABS2MMD2_9FIRM</name>
<evidence type="ECO:0000256" key="10">
    <source>
        <dbReference type="HAMAP-Rule" id="MF_00019"/>
    </source>
</evidence>
<keyword evidence="2 10" id="KW-0963">Cytoplasm</keyword>
<dbReference type="PANTHER" id="PTHR30100:SF1">
    <property type="entry name" value="PHOSPHATE ACYLTRANSFERASE"/>
    <property type="match status" value="1"/>
</dbReference>
<protein>
    <recommendedName>
        <fullName evidence="8 10">Phosphate acyltransferase</fullName>
        <ecNumber evidence="8 10">2.3.1.274</ecNumber>
    </recommendedName>
    <alternativeName>
        <fullName evidence="10">Acyl-ACP phosphotransacylase</fullName>
    </alternativeName>
    <alternativeName>
        <fullName evidence="10">Acyl-[acyl-carrier-protein]--phosphate acyltransferase</fullName>
    </alternativeName>
    <alternativeName>
        <fullName evidence="10">Phosphate-acyl-ACP acyltransferase</fullName>
    </alternativeName>
</protein>
<keyword evidence="11" id="KW-0012">Acyltransferase</keyword>
<comment type="function">
    <text evidence="10">Catalyzes the reversible formation of acyl-phosphate (acyl-PO(4)) from acyl-[acyl-carrier-protein] (acyl-ACP). This enzyme utilizes acyl-ACP as fatty acyl donor, but not acyl-CoA.</text>
</comment>
<proteinExistence type="inferred from homology"/>
<sequence>MKIGLDVMGGDNAPMETVKGAVEALEIMEGTMVLYGDSNVVEKELLKYKVDLNRIELVHTSEVIMNEDKPVKAIKEKSDASMVVGLKALRKGEIDAFVSAGNTGALLAGGLFKVGRIKGIDRPAICSVYPTMVGTSVLVDAGANAECKVRNLVEFAQMGSVYAEKILGISNPKVGLANIGAEETKGTPLYIETHSQLKNEALNFVGNVEGRDIPSGCVDVIVADGFTGNIILKLTEGVAIQLVKGLKTEIMKNTIGKIGGLLLKGNLGAFKKRLDYTEYGGAPLLGINGLIVKAHGSSNSKAFKNAIKYAAIGVEQDLVGGIREKLQVNPEEDV</sequence>
<comment type="subunit">
    <text evidence="9 10">Homodimer. Probably interacts with PlsY.</text>
</comment>
<dbReference type="HAMAP" id="MF_00019">
    <property type="entry name" value="PlsX"/>
    <property type="match status" value="1"/>
</dbReference>
<comment type="similarity">
    <text evidence="10">Belongs to the PlsX family.</text>
</comment>
<evidence type="ECO:0000256" key="4">
    <source>
        <dbReference type="ARBA" id="ARBA00022679"/>
    </source>
</evidence>
<evidence type="ECO:0000256" key="7">
    <source>
        <dbReference type="ARBA" id="ARBA00023264"/>
    </source>
</evidence>
<dbReference type="Pfam" id="PF02504">
    <property type="entry name" value="FA_synthesis"/>
    <property type="match status" value="1"/>
</dbReference>
<evidence type="ECO:0000256" key="8">
    <source>
        <dbReference type="ARBA" id="ARBA00024069"/>
    </source>
</evidence>
<dbReference type="EC" id="2.3.1.274" evidence="8 10"/>
<dbReference type="Gene3D" id="3.40.718.10">
    <property type="entry name" value="Isopropylmalate Dehydrogenase"/>
    <property type="match status" value="1"/>
</dbReference>
<evidence type="ECO:0000256" key="2">
    <source>
        <dbReference type="ARBA" id="ARBA00022490"/>
    </source>
</evidence>
<gene>
    <name evidence="10" type="primary">plsX</name>
    <name evidence="11" type="ORF">JOC49_000065</name>
</gene>
<organism evidence="11 12">
    <name type="scientific">Fusibacter tunisiensis</name>
    <dbReference type="NCBI Taxonomy" id="1008308"/>
    <lineage>
        <taxon>Bacteria</taxon>
        <taxon>Bacillati</taxon>
        <taxon>Bacillota</taxon>
        <taxon>Clostridia</taxon>
        <taxon>Eubacteriales</taxon>
        <taxon>Eubacteriales Family XII. Incertae Sedis</taxon>
        <taxon>Fusibacter</taxon>
    </lineage>
</organism>
<dbReference type="RefSeq" id="WP_204661078.1">
    <property type="nucleotide sequence ID" value="NZ_JAFBDT010000001.1"/>
</dbReference>
<evidence type="ECO:0000256" key="5">
    <source>
        <dbReference type="ARBA" id="ARBA00023098"/>
    </source>
</evidence>
<dbReference type="InterPro" id="IPR003664">
    <property type="entry name" value="FA_synthesis"/>
</dbReference>
<dbReference type="PANTHER" id="PTHR30100">
    <property type="entry name" value="FATTY ACID/PHOSPHOLIPID SYNTHESIS PROTEIN PLSX"/>
    <property type="match status" value="1"/>
</dbReference>
<dbReference type="EMBL" id="JAFBDT010000001">
    <property type="protein sequence ID" value="MBM7560556.1"/>
    <property type="molecule type" value="Genomic_DNA"/>
</dbReference>
<keyword evidence="7 10" id="KW-1208">Phospholipid metabolism</keyword>
<evidence type="ECO:0000256" key="3">
    <source>
        <dbReference type="ARBA" id="ARBA00022516"/>
    </source>
</evidence>
<evidence type="ECO:0000256" key="6">
    <source>
        <dbReference type="ARBA" id="ARBA00023209"/>
    </source>
</evidence>
<dbReference type="GO" id="GO:0004366">
    <property type="term" value="F:glycerol-3-phosphate O-acyltransferase activity"/>
    <property type="evidence" value="ECO:0007669"/>
    <property type="project" value="UniProtKB-EC"/>
</dbReference>
<dbReference type="PIRSF" id="PIRSF002465">
    <property type="entry name" value="Phsphlp_syn_PlsX"/>
    <property type="match status" value="1"/>
</dbReference>
<evidence type="ECO:0000313" key="12">
    <source>
        <dbReference type="Proteomes" id="UP000767854"/>
    </source>
</evidence>
<dbReference type="NCBIfam" id="TIGR00182">
    <property type="entry name" value="plsX"/>
    <property type="match status" value="1"/>
</dbReference>
<dbReference type="Proteomes" id="UP000767854">
    <property type="component" value="Unassembled WGS sequence"/>
</dbReference>
<dbReference type="SUPFAM" id="SSF53659">
    <property type="entry name" value="Isocitrate/Isopropylmalate dehydrogenase-like"/>
    <property type="match status" value="1"/>
</dbReference>
<dbReference type="InterPro" id="IPR012281">
    <property type="entry name" value="Phospholipid_synth_PlsX-like"/>
</dbReference>
<keyword evidence="5 10" id="KW-0443">Lipid metabolism</keyword>
<keyword evidence="4 10" id="KW-0808">Transferase</keyword>
<reference evidence="11 12" key="1">
    <citation type="submission" date="2021-01" db="EMBL/GenBank/DDBJ databases">
        <title>Genomic Encyclopedia of Type Strains, Phase IV (KMG-IV): sequencing the most valuable type-strain genomes for metagenomic binning, comparative biology and taxonomic classification.</title>
        <authorList>
            <person name="Goeker M."/>
        </authorList>
    </citation>
    <scope>NUCLEOTIDE SEQUENCE [LARGE SCALE GENOMIC DNA]</scope>
    <source>
        <strain evidence="11 12">DSM 24436</strain>
    </source>
</reference>
<accession>A0ABS2MMD2</accession>
<keyword evidence="3 10" id="KW-0444">Lipid biosynthesis</keyword>